<keyword evidence="2" id="KW-0732">Signal</keyword>
<evidence type="ECO:0000256" key="2">
    <source>
        <dbReference type="SAM" id="SignalP"/>
    </source>
</evidence>
<evidence type="ECO:0000256" key="1">
    <source>
        <dbReference type="SAM" id="MobiDB-lite"/>
    </source>
</evidence>
<reference evidence="3 4" key="1">
    <citation type="submission" date="2018-06" db="EMBL/GenBank/DDBJ databases">
        <title>A transcriptomic atlas of mushroom development highlights an independent origin of complex multicellularity.</title>
        <authorList>
            <consortium name="DOE Joint Genome Institute"/>
            <person name="Krizsan K."/>
            <person name="Almasi E."/>
            <person name="Merenyi Z."/>
            <person name="Sahu N."/>
            <person name="Viragh M."/>
            <person name="Koszo T."/>
            <person name="Mondo S."/>
            <person name="Kiss B."/>
            <person name="Balint B."/>
            <person name="Kues U."/>
            <person name="Barry K."/>
            <person name="Hegedus J.C."/>
            <person name="Henrissat B."/>
            <person name="Johnson J."/>
            <person name="Lipzen A."/>
            <person name="Ohm R."/>
            <person name="Nagy I."/>
            <person name="Pangilinan J."/>
            <person name="Yan J."/>
            <person name="Xiong Y."/>
            <person name="Grigoriev I.V."/>
            <person name="Hibbett D.S."/>
            <person name="Nagy L.G."/>
        </authorList>
    </citation>
    <scope>NUCLEOTIDE SEQUENCE [LARGE SCALE GENOMIC DNA]</scope>
    <source>
        <strain evidence="3 4">SZMC22713</strain>
    </source>
</reference>
<evidence type="ECO:0000313" key="3">
    <source>
        <dbReference type="EMBL" id="TDL15079.1"/>
    </source>
</evidence>
<dbReference type="AlphaFoldDB" id="A0A4Y7PKK3"/>
<feature type="region of interest" description="Disordered" evidence="1">
    <location>
        <begin position="133"/>
        <end position="161"/>
    </location>
</feature>
<protein>
    <submittedName>
        <fullName evidence="3">Uncharacterized protein</fullName>
    </submittedName>
</protein>
<accession>A0A4Y7PKK3</accession>
<dbReference type="VEuPathDB" id="FungiDB:BD410DRAFT_809211"/>
<dbReference type="Proteomes" id="UP000294933">
    <property type="component" value="Unassembled WGS sequence"/>
</dbReference>
<sequence>MQPTSLLFVLLLAVFADAVKVFRAGNAKVPVTGTEAKEKDFGALVGGEFQPGHNGGLSTSIDPALLPGKPTKNVYSIDSSQITAGGFGFLADGSDVGGKAGKGHRSIVINKPFTPPALLAALNALPWTKEPDAPKPVKAPAPVAAPPVAPKPAAPAPAKPAAPIAVAPKPVAPKPVSPKPVAAKPVIAKPVAPKPAPIVKAAPKAAAKPKKLHFRVVDSRRSAGSA</sequence>
<evidence type="ECO:0000313" key="4">
    <source>
        <dbReference type="Proteomes" id="UP000294933"/>
    </source>
</evidence>
<gene>
    <name evidence="3" type="ORF">BD410DRAFT_809211</name>
</gene>
<organism evidence="3 4">
    <name type="scientific">Rickenella mellea</name>
    <dbReference type="NCBI Taxonomy" id="50990"/>
    <lineage>
        <taxon>Eukaryota</taxon>
        <taxon>Fungi</taxon>
        <taxon>Dikarya</taxon>
        <taxon>Basidiomycota</taxon>
        <taxon>Agaricomycotina</taxon>
        <taxon>Agaricomycetes</taxon>
        <taxon>Hymenochaetales</taxon>
        <taxon>Rickenellaceae</taxon>
        <taxon>Rickenella</taxon>
    </lineage>
</organism>
<dbReference type="OrthoDB" id="3325899at2759"/>
<dbReference type="EMBL" id="ML170291">
    <property type="protein sequence ID" value="TDL15079.1"/>
    <property type="molecule type" value="Genomic_DNA"/>
</dbReference>
<proteinExistence type="predicted"/>
<name>A0A4Y7PKK3_9AGAM</name>
<feature type="compositionally biased region" description="Pro residues" evidence="1">
    <location>
        <begin position="137"/>
        <end position="160"/>
    </location>
</feature>
<feature type="signal peptide" evidence="2">
    <location>
        <begin position="1"/>
        <end position="18"/>
    </location>
</feature>
<feature type="chain" id="PRO_5021216084" evidence="2">
    <location>
        <begin position="19"/>
        <end position="226"/>
    </location>
</feature>
<keyword evidence="4" id="KW-1185">Reference proteome</keyword>